<dbReference type="GO" id="GO:0016874">
    <property type="term" value="F:ligase activity"/>
    <property type="evidence" value="ECO:0007669"/>
    <property type="project" value="UniProtKB-KW"/>
</dbReference>
<dbReference type="InterPro" id="IPR050237">
    <property type="entry name" value="ATP-dep_AMP-bd_enzyme"/>
</dbReference>
<dbReference type="PANTHER" id="PTHR43767:SF10">
    <property type="entry name" value="SURFACTIN SYNTHASE SUBUNIT 1"/>
    <property type="match status" value="1"/>
</dbReference>
<reference evidence="2 3" key="2">
    <citation type="submission" date="2020-08" db="EMBL/GenBank/DDBJ databases">
        <authorList>
            <person name="Partida-Martinez L."/>
            <person name="Huntemann M."/>
            <person name="Clum A."/>
            <person name="Wang J."/>
            <person name="Palaniappan K."/>
            <person name="Ritter S."/>
            <person name="Chen I.-M."/>
            <person name="Stamatis D."/>
            <person name="Reddy T."/>
            <person name="O'Malley R."/>
            <person name="Daum C."/>
            <person name="Shapiro N."/>
            <person name="Ivanova N."/>
            <person name="Kyrpides N."/>
            <person name="Woyke T."/>
        </authorList>
    </citation>
    <scope>NUCLEOTIDE SEQUENCE [LARGE SCALE GENOMIC DNA]</scope>
    <source>
        <strain evidence="2 3">AS3.13</strain>
    </source>
</reference>
<comment type="caution">
    <text evidence="2">The sequence shown here is derived from an EMBL/GenBank/DDBJ whole genome shotgun (WGS) entry which is preliminary data.</text>
</comment>
<dbReference type="InterPro" id="IPR042099">
    <property type="entry name" value="ANL_N_sf"/>
</dbReference>
<dbReference type="InterPro" id="IPR000873">
    <property type="entry name" value="AMP-dep_synth/lig_dom"/>
</dbReference>
<evidence type="ECO:0000259" key="1">
    <source>
        <dbReference type="Pfam" id="PF00501"/>
    </source>
</evidence>
<sequence>MTTSDFLSSIAAIDPAQLAVLDDAVGEWISYGALRARAAAWAAQLSGARALVFLYASNDVETVAALLGGMQAGHAIALFDPALPPASRDALEKAYAPEWIVEGGQAHRRPHPAIAGDLHPALAILLSTSGSTGSPKLVRLTQAAIAANAAGIAQVLDVRDDDVAAGYLPLHYSYGLSVLTSHLVRGARIRLTSAGLTDRSFWPAMRAAGVSHMPGVPFHHQVMMKLGFARLDLTKLRTLTQAGGAMDAELRQRCHDHMRAIGGHFYILYGQTEAAPRMTTLQPADFLAAPTSVGTPLPDCRLEIVEADTQGAGEVVFHGPNVMMGYAECRADLARGDELGGTLRTGDVGYLDDAGRLHLTGRVKRFGKVYGLRVNLDDVEMVANGVCDSAVTQEGEALVVSYAHDGDDEAVRQTMIGRLTDRFTVTLTAYRFRRLATVPRTPRGKVDYKALETAT</sequence>
<dbReference type="PANTHER" id="PTHR43767">
    <property type="entry name" value="LONG-CHAIN-FATTY-ACID--COA LIGASE"/>
    <property type="match status" value="1"/>
</dbReference>
<dbReference type="Proteomes" id="UP000522313">
    <property type="component" value="Unassembled WGS sequence"/>
</dbReference>
<keyword evidence="2" id="KW-0436">Ligase</keyword>
<proteinExistence type="predicted"/>
<dbReference type="SUPFAM" id="SSF56801">
    <property type="entry name" value="Acetyl-CoA synthetase-like"/>
    <property type="match status" value="1"/>
</dbReference>
<dbReference type="Pfam" id="PF00501">
    <property type="entry name" value="AMP-binding"/>
    <property type="match status" value="1"/>
</dbReference>
<dbReference type="EMBL" id="JACHBT010000011">
    <property type="protein sequence ID" value="MBB6505237.1"/>
    <property type="molecule type" value="Genomic_DNA"/>
</dbReference>
<dbReference type="Gene3D" id="3.40.50.12780">
    <property type="entry name" value="N-terminal domain of ligase-like"/>
    <property type="match status" value="1"/>
</dbReference>
<accession>A0A7X0JEE8</accession>
<gene>
    <name evidence="2" type="ORF">F4693_002225</name>
</gene>
<evidence type="ECO:0000313" key="2">
    <source>
        <dbReference type="EMBL" id="MBB6505237.1"/>
    </source>
</evidence>
<reference evidence="2 3" key="1">
    <citation type="submission" date="2020-08" db="EMBL/GenBank/DDBJ databases">
        <title>The Agave Microbiome: Exploring the role of microbial communities in plant adaptations to desert environments.</title>
        <authorList>
            <person name="Partida-Martinez L.P."/>
        </authorList>
    </citation>
    <scope>NUCLEOTIDE SEQUENCE [LARGE SCALE GENOMIC DNA]</scope>
    <source>
        <strain evidence="2 3">AS3.13</strain>
    </source>
</reference>
<protein>
    <submittedName>
        <fullName evidence="2">Acyl-CoA synthetase (AMP-forming)/AMP-acid ligase II</fullName>
    </submittedName>
</protein>
<evidence type="ECO:0000313" key="3">
    <source>
        <dbReference type="Proteomes" id="UP000522313"/>
    </source>
</evidence>
<feature type="domain" description="AMP-dependent synthetase/ligase" evidence="1">
    <location>
        <begin position="121"/>
        <end position="326"/>
    </location>
</feature>
<dbReference type="RefSeq" id="WP_184505932.1">
    <property type="nucleotide sequence ID" value="NZ_JACHBT010000011.1"/>
</dbReference>
<name>A0A7X0JEE8_9SPHN</name>
<organism evidence="2 3">
    <name type="scientific">Sphingomonas endophytica</name>
    <dbReference type="NCBI Taxonomy" id="869719"/>
    <lineage>
        <taxon>Bacteria</taxon>
        <taxon>Pseudomonadati</taxon>
        <taxon>Pseudomonadota</taxon>
        <taxon>Alphaproteobacteria</taxon>
        <taxon>Sphingomonadales</taxon>
        <taxon>Sphingomonadaceae</taxon>
        <taxon>Sphingomonas</taxon>
    </lineage>
</organism>
<dbReference type="AlphaFoldDB" id="A0A7X0JEE8"/>